<evidence type="ECO:0000313" key="2">
    <source>
        <dbReference type="Proteomes" id="UP001206925"/>
    </source>
</evidence>
<dbReference type="Proteomes" id="UP001206925">
    <property type="component" value="Unassembled WGS sequence"/>
</dbReference>
<dbReference type="EMBL" id="JAMZMK010009195">
    <property type="protein sequence ID" value="KAI7736751.1"/>
    <property type="molecule type" value="Genomic_DNA"/>
</dbReference>
<keyword evidence="2" id="KW-1185">Reference proteome</keyword>
<organism evidence="1 2">
    <name type="scientific">Ambrosia artemisiifolia</name>
    <name type="common">Common ragweed</name>
    <dbReference type="NCBI Taxonomy" id="4212"/>
    <lineage>
        <taxon>Eukaryota</taxon>
        <taxon>Viridiplantae</taxon>
        <taxon>Streptophyta</taxon>
        <taxon>Embryophyta</taxon>
        <taxon>Tracheophyta</taxon>
        <taxon>Spermatophyta</taxon>
        <taxon>Magnoliopsida</taxon>
        <taxon>eudicotyledons</taxon>
        <taxon>Gunneridae</taxon>
        <taxon>Pentapetalae</taxon>
        <taxon>asterids</taxon>
        <taxon>campanulids</taxon>
        <taxon>Asterales</taxon>
        <taxon>Asteraceae</taxon>
        <taxon>Asteroideae</taxon>
        <taxon>Heliantheae alliance</taxon>
        <taxon>Heliantheae</taxon>
        <taxon>Ambrosia</taxon>
    </lineage>
</organism>
<dbReference type="AlphaFoldDB" id="A0AAD5GDT3"/>
<accession>A0AAD5GDT3</accession>
<proteinExistence type="predicted"/>
<sequence>MLLLQGMSTATKKTGRYVGNCVKILDISGVKSTLNQIKVMLE</sequence>
<protein>
    <submittedName>
        <fullName evidence="1">Uncharacterized protein</fullName>
    </submittedName>
</protein>
<reference evidence="1" key="1">
    <citation type="submission" date="2022-06" db="EMBL/GenBank/DDBJ databases">
        <title>Uncovering the hologenomic basis of an extraordinary plant invasion.</title>
        <authorList>
            <person name="Bieker V.C."/>
            <person name="Martin M.D."/>
            <person name="Gilbert T."/>
            <person name="Hodgins K."/>
            <person name="Battlay P."/>
            <person name="Petersen B."/>
            <person name="Wilson J."/>
        </authorList>
    </citation>
    <scope>NUCLEOTIDE SEQUENCE</scope>
    <source>
        <strain evidence="1">AA19_3_7</strain>
        <tissue evidence="1">Leaf</tissue>
    </source>
</reference>
<name>A0AAD5GDT3_AMBAR</name>
<comment type="caution">
    <text evidence="1">The sequence shown here is derived from an EMBL/GenBank/DDBJ whole genome shotgun (WGS) entry which is preliminary data.</text>
</comment>
<gene>
    <name evidence="1" type="ORF">M8C21_025564</name>
</gene>
<evidence type="ECO:0000313" key="1">
    <source>
        <dbReference type="EMBL" id="KAI7736751.1"/>
    </source>
</evidence>